<name>A0A1G4GA83_9BACT</name>
<protein>
    <submittedName>
        <fullName evidence="1">Uncharacterized protein</fullName>
    </submittedName>
</protein>
<dbReference type="Proteomes" id="UP000178485">
    <property type="component" value="Chromosome i"/>
</dbReference>
<accession>A0A1G4GA83</accession>
<organism evidence="1 2">
    <name type="scientific">Petrimonas mucosa</name>
    <dbReference type="NCBI Taxonomy" id="1642646"/>
    <lineage>
        <taxon>Bacteria</taxon>
        <taxon>Pseudomonadati</taxon>
        <taxon>Bacteroidota</taxon>
        <taxon>Bacteroidia</taxon>
        <taxon>Bacteroidales</taxon>
        <taxon>Dysgonomonadaceae</taxon>
        <taxon>Petrimonas</taxon>
    </lineage>
</organism>
<evidence type="ECO:0000313" key="1">
    <source>
        <dbReference type="EMBL" id="SCM59405.1"/>
    </source>
</evidence>
<proteinExistence type="predicted"/>
<gene>
    <name evidence="1" type="ORF">ING2E5A_2609</name>
</gene>
<dbReference type="RefSeq" id="WP_071137698.1">
    <property type="nucleotide sequence ID" value="NZ_LT608328.1"/>
</dbReference>
<dbReference type="AlphaFoldDB" id="A0A1G4GA83"/>
<dbReference type="EMBL" id="LT608328">
    <property type="protein sequence ID" value="SCM59405.1"/>
    <property type="molecule type" value="Genomic_DNA"/>
</dbReference>
<evidence type="ECO:0000313" key="2">
    <source>
        <dbReference type="Proteomes" id="UP000178485"/>
    </source>
</evidence>
<reference evidence="1 2" key="1">
    <citation type="submission" date="2016-08" db="EMBL/GenBank/DDBJ databases">
        <authorList>
            <person name="Seilhamer J.J."/>
        </authorList>
    </citation>
    <scope>NUCLEOTIDE SEQUENCE [LARGE SCALE GENOMIC DNA]</scope>
    <source>
        <strain evidence="1">ING2-E5A</strain>
    </source>
</reference>
<dbReference type="STRING" id="1642646.ING2E5A_2609"/>
<keyword evidence="2" id="KW-1185">Reference proteome</keyword>
<dbReference type="KEGG" id="pmuc:ING2E5A_2609"/>
<sequence length="76" mass="8749">MKQIVITVSAYYLDRLDVVAENLREEGVTITRLYEFGVIIGYAEETTIDKIRHRKEIASLRDEKEAEIPPPGEDIQ</sequence>